<keyword evidence="4" id="KW-0326">Glycosidase</keyword>
<feature type="domain" description="Fibronectin type III-like" evidence="3">
    <location>
        <begin position="590"/>
        <end position="660"/>
    </location>
</feature>
<accession>A0ABM9EQD6</accession>
<dbReference type="Pfam" id="PF00933">
    <property type="entry name" value="Glyco_hydro_3"/>
    <property type="match status" value="1"/>
</dbReference>
<dbReference type="InterPro" id="IPR013783">
    <property type="entry name" value="Ig-like_fold"/>
</dbReference>
<evidence type="ECO:0000256" key="1">
    <source>
        <dbReference type="ARBA" id="ARBA00005336"/>
    </source>
</evidence>
<dbReference type="Gene3D" id="3.40.50.1700">
    <property type="entry name" value="Glycoside hydrolase family 3 C-terminal domain"/>
    <property type="match status" value="1"/>
</dbReference>
<keyword evidence="5" id="KW-1185">Reference proteome</keyword>
<evidence type="ECO:0000256" key="2">
    <source>
        <dbReference type="ARBA" id="ARBA00022801"/>
    </source>
</evidence>
<dbReference type="PRINTS" id="PR00133">
    <property type="entry name" value="GLHYDRLASE3"/>
</dbReference>
<gene>
    <name evidence="4" type="primary">bglB_4</name>
    <name evidence="4" type="ORF">BACCIP111895_01998</name>
</gene>
<dbReference type="InterPro" id="IPR026891">
    <property type="entry name" value="Fn3-like"/>
</dbReference>
<dbReference type="Pfam" id="PF01915">
    <property type="entry name" value="Glyco_hydro_3_C"/>
    <property type="match status" value="1"/>
</dbReference>
<dbReference type="SMART" id="SM01217">
    <property type="entry name" value="Fn3_like"/>
    <property type="match status" value="1"/>
</dbReference>
<dbReference type="SUPFAM" id="SSF52279">
    <property type="entry name" value="Beta-D-glucan exohydrolase, C-terminal domain"/>
    <property type="match status" value="1"/>
</dbReference>
<dbReference type="InterPro" id="IPR017853">
    <property type="entry name" value="GH"/>
</dbReference>
<protein>
    <submittedName>
        <fullName evidence="4">Thermostable beta-glucosidase B</fullName>
        <ecNumber evidence="4">3.2.1.21</ecNumber>
    </submittedName>
</protein>
<dbReference type="InterPro" id="IPR001764">
    <property type="entry name" value="Glyco_hydro_3_N"/>
</dbReference>
<dbReference type="Gene3D" id="2.60.40.10">
    <property type="entry name" value="Immunoglobulins"/>
    <property type="match status" value="1"/>
</dbReference>
<dbReference type="RefSeq" id="WP_248735125.1">
    <property type="nucleotide sequence ID" value="NZ_CALBWS010000010.1"/>
</dbReference>
<evidence type="ECO:0000313" key="4">
    <source>
        <dbReference type="EMBL" id="CAH2714822.1"/>
    </source>
</evidence>
<sequence>MEKVNHTLKSVFPRAKELVKKMSLEEKASLCSGKNFWNTKEIERLGIKSMMVTDGPHGLRKQAGDSDHLGINNSVSATCFPTAVATACSFDRDLLYEMGIALGEECVQEEVAVILGPGANIKRSPLCGRNFEYFSEDPLLTGEMAAALIGGIQSKNIGTSLKHYLANNQEKARLISNSVIDERALREIYLTGFEIAIKKAQPWTLMCSYNKINDIYASGHKLLMTDIPRGEWGFEGAIVTDWGAMNDRVEGIQAGLDLEMPAFDGASDRLIVDAVRAGKLDEKLVDLSAVRMTAIALQAEKTQATPYDAEAHNELARRVARESAVLLKLGNVLPVDKNKTIALIGEFAKVPRYQGAGSSKISPTRITSVTDAFDVENINYSFAPGYSATSDEPNEALITEAIGVAKEADVIFAFVGLPDSYESEGFDRTHLNMPKAHTRLIDELVATGKKIVAVISAGGVVNIPWRDKVDSILLMNLSGQNSGYAAYDLLFGDYSPCGKLAETYPLTLTETPSIAHFGTGGNIEYRESIYVGYRYYDKAQKQVMYPFGHGLSYTTFTYSGLKLSAKKIGDRDTLQVEVVVTNTGKQAGKEIVQLYISAPESTIYKPMRELRDFAKVDLQMNESKAVTFTLERRAFAYYNINVKDWFVESGDYKIEIGASSRDIRLNDTVTVDSSQEGAIPDYRTAAPGYYNLLQPGTYDVPMEQFEEVLGRKVPKERILRPFTPNSTLGDIRVHWIGRMMNKQIEKSTMKVFAGDEGDSGDIVKMIQEMAVDMPLRQLGMLSQGALSVKRIEGLIDIMNGHILKGIRGLMKK</sequence>
<dbReference type="PANTHER" id="PTHR42715">
    <property type="entry name" value="BETA-GLUCOSIDASE"/>
    <property type="match status" value="1"/>
</dbReference>
<dbReference type="EMBL" id="CALBWS010000010">
    <property type="protein sequence ID" value="CAH2714822.1"/>
    <property type="molecule type" value="Genomic_DNA"/>
</dbReference>
<dbReference type="SUPFAM" id="SSF51445">
    <property type="entry name" value="(Trans)glycosidases"/>
    <property type="match status" value="1"/>
</dbReference>
<organism evidence="4 5">
    <name type="scientific">Neobacillus rhizosphaerae</name>
    <dbReference type="NCBI Taxonomy" id="2880965"/>
    <lineage>
        <taxon>Bacteria</taxon>
        <taxon>Bacillati</taxon>
        <taxon>Bacillota</taxon>
        <taxon>Bacilli</taxon>
        <taxon>Bacillales</taxon>
        <taxon>Bacillaceae</taxon>
        <taxon>Neobacillus</taxon>
    </lineage>
</organism>
<dbReference type="InterPro" id="IPR050288">
    <property type="entry name" value="Cellulose_deg_GH3"/>
</dbReference>
<dbReference type="InterPro" id="IPR036962">
    <property type="entry name" value="Glyco_hydro_3_N_sf"/>
</dbReference>
<dbReference type="Gene3D" id="3.20.20.300">
    <property type="entry name" value="Glycoside hydrolase, family 3, N-terminal domain"/>
    <property type="match status" value="1"/>
</dbReference>
<dbReference type="InterPro" id="IPR002772">
    <property type="entry name" value="Glyco_hydro_3_C"/>
</dbReference>
<dbReference type="InterPro" id="IPR036881">
    <property type="entry name" value="Glyco_hydro_3_C_sf"/>
</dbReference>
<proteinExistence type="inferred from homology"/>
<dbReference type="GO" id="GO:0008422">
    <property type="term" value="F:beta-glucosidase activity"/>
    <property type="evidence" value="ECO:0007669"/>
    <property type="project" value="UniProtKB-EC"/>
</dbReference>
<evidence type="ECO:0000259" key="3">
    <source>
        <dbReference type="SMART" id="SM01217"/>
    </source>
</evidence>
<dbReference type="PANTHER" id="PTHR42715:SF10">
    <property type="entry name" value="BETA-GLUCOSIDASE"/>
    <property type="match status" value="1"/>
</dbReference>
<keyword evidence="2 4" id="KW-0378">Hydrolase</keyword>
<dbReference type="EC" id="3.2.1.21" evidence="4"/>
<name>A0ABM9EQD6_9BACI</name>
<dbReference type="Proteomes" id="UP000838308">
    <property type="component" value="Unassembled WGS sequence"/>
</dbReference>
<comment type="similarity">
    <text evidence="1">Belongs to the glycosyl hydrolase 3 family.</text>
</comment>
<evidence type="ECO:0000313" key="5">
    <source>
        <dbReference type="Proteomes" id="UP000838308"/>
    </source>
</evidence>
<comment type="caution">
    <text evidence="4">The sequence shown here is derived from an EMBL/GenBank/DDBJ whole genome shotgun (WGS) entry which is preliminary data.</text>
</comment>
<dbReference type="Pfam" id="PF14310">
    <property type="entry name" value="Fn3-like"/>
    <property type="match status" value="1"/>
</dbReference>
<reference evidence="4" key="1">
    <citation type="submission" date="2022-04" db="EMBL/GenBank/DDBJ databases">
        <authorList>
            <person name="Criscuolo A."/>
        </authorList>
    </citation>
    <scope>NUCLEOTIDE SEQUENCE</scope>
    <source>
        <strain evidence="4">CIP111895</strain>
    </source>
</reference>